<reference evidence="6 7" key="1">
    <citation type="submission" date="2021-08" db="EMBL/GenBank/DDBJ databases">
        <title>Draft genome sequence of Spirulina subsalsa with high tolerance to salinity and hype-accumulation of phycocyanin.</title>
        <authorList>
            <person name="Pei H."/>
            <person name="Jiang L."/>
        </authorList>
    </citation>
    <scope>NUCLEOTIDE SEQUENCE [LARGE SCALE GENOMIC DNA]</scope>
    <source>
        <strain evidence="6 7">FACHB-351</strain>
    </source>
</reference>
<comment type="similarity">
    <text evidence="1">In the C-terminal section; belongs to the transposase 35 family.</text>
</comment>
<feature type="domain" description="Probable transposase IS891/IS1136/IS1341" evidence="5">
    <location>
        <begin position="208"/>
        <end position="322"/>
    </location>
</feature>
<organism evidence="6 7">
    <name type="scientific">Spirulina subsalsa FACHB-351</name>
    <dbReference type="NCBI Taxonomy" id="234711"/>
    <lineage>
        <taxon>Bacteria</taxon>
        <taxon>Bacillati</taxon>
        <taxon>Cyanobacteriota</taxon>
        <taxon>Cyanophyceae</taxon>
        <taxon>Spirulinales</taxon>
        <taxon>Spirulinaceae</taxon>
        <taxon>Spirulina</taxon>
    </lineage>
</organism>
<keyword evidence="4" id="KW-0233">DNA recombination</keyword>
<dbReference type="Proteomes" id="UP001526426">
    <property type="component" value="Unassembled WGS sequence"/>
</dbReference>
<dbReference type="InterPro" id="IPR001959">
    <property type="entry name" value="Transposase"/>
</dbReference>
<evidence type="ECO:0000256" key="1">
    <source>
        <dbReference type="ARBA" id="ARBA00008761"/>
    </source>
</evidence>
<dbReference type="NCBIfam" id="TIGR01766">
    <property type="entry name" value="IS200/IS605 family accessory protein TnpB-like domain"/>
    <property type="match status" value="1"/>
</dbReference>
<gene>
    <name evidence="6" type="ORF">K4A83_09340</name>
</gene>
<keyword evidence="3" id="KW-0238">DNA-binding</keyword>
<dbReference type="Pfam" id="PF01385">
    <property type="entry name" value="OrfB_IS605"/>
    <property type="match status" value="1"/>
</dbReference>
<evidence type="ECO:0000259" key="5">
    <source>
        <dbReference type="Pfam" id="PF01385"/>
    </source>
</evidence>
<evidence type="ECO:0000256" key="2">
    <source>
        <dbReference type="ARBA" id="ARBA00022578"/>
    </source>
</evidence>
<proteinExistence type="inferred from homology"/>
<comment type="caution">
    <text evidence="6">The sequence shown here is derived from an EMBL/GenBank/DDBJ whole genome shotgun (WGS) entry which is preliminary data.</text>
</comment>
<keyword evidence="2" id="KW-0815">Transposition</keyword>
<evidence type="ECO:0000313" key="6">
    <source>
        <dbReference type="EMBL" id="MCW6036471.1"/>
    </source>
</evidence>
<evidence type="ECO:0000313" key="7">
    <source>
        <dbReference type="Proteomes" id="UP001526426"/>
    </source>
</evidence>
<name>A0ABT3L4Q5_9CYAN</name>
<evidence type="ECO:0000256" key="3">
    <source>
        <dbReference type="ARBA" id="ARBA00023125"/>
    </source>
</evidence>
<keyword evidence="7" id="KW-1185">Reference proteome</keyword>
<sequence length="451" mass="51094">MKVKKPAKIIRTDKWALNPTAEQRHLFGETVTVYRRVCRYLVGIILTHWPELGVLSPDEQIPAVERLMHATAKRPVVKYPTINRVFHKFPSYYRRSAISFAIGQVSSYMTRHRDWQSGLSRQRRDAKPPILNADAGCYPALYKGQCYKLHGYDGVEIKVFTGSDWIWTTVEISGLRERHEIPGNKMLSPSLIFNHKACHLSVPFHCVPPKRKPDENVVAVDLGINTTATVTVVTFGGTVIHREFIHPGRDIDRRDKRLKSVSRRASKTMGKGGKLHKGFCANTYHKCQNINNQISHIVAKRIVQIASEFNSEAIVFENLKGWKATGGRKRSNLRQRFHGWLKAKIRDYTEMKWREAGGKVIDVVAAYTSKLAYDGSGIVKRDSKNYALAKFSSGKRYNADLNGSSNIAARGIIKLTRRNDREGCSSQRSGGSPRSWACLCDLWTEDSLRLA</sequence>
<evidence type="ECO:0000256" key="4">
    <source>
        <dbReference type="ARBA" id="ARBA00023172"/>
    </source>
</evidence>
<dbReference type="InterPro" id="IPR010095">
    <property type="entry name" value="Cas12f1-like_TNB"/>
</dbReference>
<accession>A0ABT3L4Q5</accession>
<protein>
    <submittedName>
        <fullName evidence="6">IS200/IS605 family accessory protein TnpB-related protein</fullName>
    </submittedName>
</protein>
<dbReference type="RefSeq" id="WP_265264239.1">
    <property type="nucleotide sequence ID" value="NZ_JAIHOM010000037.1"/>
</dbReference>
<dbReference type="EMBL" id="JAIHOM010000037">
    <property type="protein sequence ID" value="MCW6036471.1"/>
    <property type="molecule type" value="Genomic_DNA"/>
</dbReference>